<protein>
    <submittedName>
        <fullName evidence="1">Uncharacterized protein</fullName>
    </submittedName>
</protein>
<keyword evidence="2" id="KW-1185">Reference proteome</keyword>
<dbReference type="EMBL" id="AJYA01000041">
    <property type="protein sequence ID" value="EIM74550.1"/>
    <property type="molecule type" value="Genomic_DNA"/>
</dbReference>
<evidence type="ECO:0000313" key="2">
    <source>
        <dbReference type="Proteomes" id="UP000005551"/>
    </source>
</evidence>
<comment type="caution">
    <text evidence="1">The sequence shown here is derived from an EMBL/GenBank/DDBJ whole genome shotgun (WGS) entry which is preliminary data.</text>
</comment>
<dbReference type="AlphaFoldDB" id="I5BY98"/>
<gene>
    <name evidence="1" type="ORF">A3SI_15568</name>
</gene>
<dbReference type="RefSeq" id="WP_009056478.1">
    <property type="nucleotide sequence ID" value="NZ_AJYA01000041.1"/>
</dbReference>
<accession>I5BY98</accession>
<dbReference type="Proteomes" id="UP000005551">
    <property type="component" value="Unassembled WGS sequence"/>
</dbReference>
<dbReference type="STRING" id="1189621.A3SI_15568"/>
<evidence type="ECO:0000313" key="1">
    <source>
        <dbReference type="EMBL" id="EIM74550.1"/>
    </source>
</evidence>
<sequence length="43" mass="4988">MLVLLSPSKTLDLAESQINTFTTPEFQTQTFELVEIMKKKDDR</sequence>
<organism evidence="1 2">
    <name type="scientific">Nitritalea halalkaliphila LW7</name>
    <dbReference type="NCBI Taxonomy" id="1189621"/>
    <lineage>
        <taxon>Bacteria</taxon>
        <taxon>Pseudomonadati</taxon>
        <taxon>Bacteroidota</taxon>
        <taxon>Cytophagia</taxon>
        <taxon>Cytophagales</taxon>
        <taxon>Cyclobacteriaceae</taxon>
        <taxon>Nitritalea</taxon>
    </lineage>
</organism>
<reference evidence="1 2" key="1">
    <citation type="submission" date="2012-05" db="EMBL/GenBank/DDBJ databases">
        <title>Genome sequence of Nitritalea halalkaliphila LW7.</title>
        <authorList>
            <person name="Jangir P.K."/>
            <person name="Singh A."/>
            <person name="Shivaji S."/>
            <person name="Sharma R."/>
        </authorList>
    </citation>
    <scope>NUCLEOTIDE SEQUENCE [LARGE SCALE GENOMIC DNA]</scope>
    <source>
        <strain evidence="1 2">LW7</strain>
    </source>
</reference>
<proteinExistence type="predicted"/>
<name>I5BY98_9BACT</name>